<evidence type="ECO:0000259" key="7">
    <source>
        <dbReference type="SMART" id="SM00900"/>
    </source>
</evidence>
<dbReference type="PANTHER" id="PTHR30224:SF4">
    <property type="entry name" value="ELECTRON TRANSPORT PROTEIN YCCM-RELATED"/>
    <property type="match status" value="1"/>
</dbReference>
<dbReference type="SUPFAM" id="SSF54862">
    <property type="entry name" value="4Fe-4S ferredoxins"/>
    <property type="match status" value="1"/>
</dbReference>
<dbReference type="SMART" id="SM00900">
    <property type="entry name" value="FMN_bind"/>
    <property type="match status" value="1"/>
</dbReference>
<feature type="compositionally biased region" description="Low complexity" evidence="4">
    <location>
        <begin position="184"/>
        <end position="198"/>
    </location>
</feature>
<feature type="transmembrane region" description="Helical" evidence="5">
    <location>
        <begin position="253"/>
        <end position="274"/>
    </location>
</feature>
<feature type="transmembrane region" description="Helical" evidence="5">
    <location>
        <begin position="331"/>
        <end position="359"/>
    </location>
</feature>
<evidence type="ECO:0000256" key="6">
    <source>
        <dbReference type="SAM" id="SignalP"/>
    </source>
</evidence>
<protein>
    <submittedName>
        <fullName evidence="8">Ferredoxin</fullName>
    </submittedName>
</protein>
<evidence type="ECO:0000313" key="9">
    <source>
        <dbReference type="Proteomes" id="UP000243180"/>
    </source>
</evidence>
<dbReference type="InParanoid" id="A0A1B4XCS5"/>
<dbReference type="InterPro" id="IPR007329">
    <property type="entry name" value="FMN-bd"/>
</dbReference>
<evidence type="ECO:0000256" key="1">
    <source>
        <dbReference type="ARBA" id="ARBA00004236"/>
    </source>
</evidence>
<accession>A0A1B4XCS5</accession>
<comment type="subcellular location">
    <subcellularLocation>
        <location evidence="1">Cell membrane</location>
    </subcellularLocation>
</comment>
<evidence type="ECO:0000256" key="3">
    <source>
        <dbReference type="ARBA" id="ARBA00023136"/>
    </source>
</evidence>
<dbReference type="GO" id="GO:0010181">
    <property type="term" value="F:FMN binding"/>
    <property type="evidence" value="ECO:0007669"/>
    <property type="project" value="InterPro"/>
</dbReference>
<feature type="region of interest" description="Disordered" evidence="4">
    <location>
        <begin position="184"/>
        <end position="230"/>
    </location>
</feature>
<feature type="chain" id="PRO_5008572316" evidence="6">
    <location>
        <begin position="26"/>
        <end position="568"/>
    </location>
</feature>
<feature type="transmembrane region" description="Helical" evidence="5">
    <location>
        <begin position="286"/>
        <end position="311"/>
    </location>
</feature>
<keyword evidence="6" id="KW-0732">Signal</keyword>
<dbReference type="Proteomes" id="UP000243180">
    <property type="component" value="Chromosome"/>
</dbReference>
<evidence type="ECO:0000256" key="5">
    <source>
        <dbReference type="SAM" id="Phobius"/>
    </source>
</evidence>
<sequence length="568" mass="63401">MKYPAIILRLLMLCLLVVVAATARAETIDARYPAVKGFFPQADRFGAIEGNPPAAAVYRGDRLLGYAYLTADILRIPAYSGHPINTLVGFDLAGQIVGIRIVEHQEPILVVGITEERLQQFARQYQGKSVFDDVVIGAGTPGQVAIDSISGATITVMVENATLMRSVRRVAEARGLTPPALPVAAQAPAEPVQPATTTFPATSDAPVSRPAASAPGTAAPRASTPLKSGPASMAAAEEEPIWVGVWRQRTFQIAIMIAGLTILTLILVFQDWLAKRPRLLVYVRDGFLLYTIFFIGWYSLAQLSVVNVLTFTHSIMRGFQWEGFLIDPMMFILWSFVAVTLLLWGRGVYCGWLCPFGALQELTQQIARRFNIRQFEFSQMVHERLWALKYIILLALFGVSLQSLVQAERMAEIEPFKTAITMRFQREWGYVLFAAALILVSAINRKFYCKYLCPLGAALTIPGKFRIFDWLRRHRECGRPCQVCAVECEVQAIRKNGEINANECHYCLDCQVTYWNDRKCPPEVERRKRRERAPRALELVRAMESHMGPSGLDDVGPGCDGCSRRPER</sequence>
<keyword evidence="2" id="KW-1003">Cell membrane</keyword>
<dbReference type="KEGG" id="slim:SCL_0263"/>
<feature type="transmembrane region" description="Helical" evidence="5">
    <location>
        <begin position="387"/>
        <end position="407"/>
    </location>
</feature>
<dbReference type="Pfam" id="PF12801">
    <property type="entry name" value="Fer4_5"/>
    <property type="match status" value="2"/>
</dbReference>
<reference evidence="8 9" key="1">
    <citation type="submission" date="2015-05" db="EMBL/GenBank/DDBJ databases">
        <title>Complete genome sequence of a sulfur-oxidizing gammaproteobacterium strain HA5.</title>
        <authorList>
            <person name="Miura A."/>
            <person name="Kojima H."/>
            <person name="Fukui M."/>
        </authorList>
    </citation>
    <scope>NUCLEOTIDE SEQUENCE [LARGE SCALE GENOMIC DNA]</scope>
    <source>
        <strain evidence="8 9">HA5</strain>
    </source>
</reference>
<keyword evidence="3 5" id="KW-0472">Membrane</keyword>
<keyword evidence="5" id="KW-1133">Transmembrane helix</keyword>
<organism evidence="8 9">
    <name type="scientific">Sulfuricaulis limicola</name>
    <dbReference type="NCBI Taxonomy" id="1620215"/>
    <lineage>
        <taxon>Bacteria</taxon>
        <taxon>Pseudomonadati</taxon>
        <taxon>Pseudomonadota</taxon>
        <taxon>Gammaproteobacteria</taxon>
        <taxon>Acidiferrobacterales</taxon>
        <taxon>Acidiferrobacteraceae</taxon>
        <taxon>Sulfuricaulis</taxon>
    </lineage>
</organism>
<name>A0A1B4XCS5_9GAMM</name>
<feature type="domain" description="FMN-binding" evidence="7">
    <location>
        <begin position="78"/>
        <end position="170"/>
    </location>
</feature>
<dbReference type="Pfam" id="PF04205">
    <property type="entry name" value="FMN_bind"/>
    <property type="match status" value="1"/>
</dbReference>
<dbReference type="EMBL" id="AP014879">
    <property type="protein sequence ID" value="BAV32585.1"/>
    <property type="molecule type" value="Genomic_DNA"/>
</dbReference>
<keyword evidence="9" id="KW-1185">Reference proteome</keyword>
<proteinExistence type="predicted"/>
<feature type="transmembrane region" description="Helical" evidence="5">
    <location>
        <begin position="427"/>
        <end position="444"/>
    </location>
</feature>
<feature type="signal peptide" evidence="6">
    <location>
        <begin position="1"/>
        <end position="25"/>
    </location>
</feature>
<gene>
    <name evidence="8" type="ORF">SCL_0263</name>
</gene>
<evidence type="ECO:0000256" key="4">
    <source>
        <dbReference type="SAM" id="MobiDB-lite"/>
    </source>
</evidence>
<dbReference type="InterPro" id="IPR017896">
    <property type="entry name" value="4Fe4S_Fe-S-bd"/>
</dbReference>
<dbReference type="AlphaFoldDB" id="A0A1B4XCS5"/>
<keyword evidence="5" id="KW-0812">Transmembrane</keyword>
<feature type="region of interest" description="Disordered" evidence="4">
    <location>
        <begin position="543"/>
        <end position="568"/>
    </location>
</feature>
<dbReference type="PANTHER" id="PTHR30224">
    <property type="entry name" value="ELECTRON TRANSPORT PROTEIN"/>
    <property type="match status" value="1"/>
</dbReference>
<dbReference type="GO" id="GO:0005886">
    <property type="term" value="C:plasma membrane"/>
    <property type="evidence" value="ECO:0007669"/>
    <property type="project" value="UniProtKB-SubCell"/>
</dbReference>
<feature type="compositionally biased region" description="Low complexity" evidence="4">
    <location>
        <begin position="208"/>
        <end position="225"/>
    </location>
</feature>
<evidence type="ECO:0000256" key="2">
    <source>
        <dbReference type="ARBA" id="ARBA00022475"/>
    </source>
</evidence>
<dbReference type="RefSeq" id="WP_197702667.1">
    <property type="nucleotide sequence ID" value="NZ_AP014879.1"/>
</dbReference>
<dbReference type="InterPro" id="IPR052378">
    <property type="entry name" value="NosR_regulator"/>
</dbReference>
<evidence type="ECO:0000313" key="8">
    <source>
        <dbReference type="EMBL" id="BAV32585.1"/>
    </source>
</evidence>